<organism evidence="3 4">
    <name type="scientific">Streptomyces rhizosphaericus</name>
    <dbReference type="NCBI Taxonomy" id="114699"/>
    <lineage>
        <taxon>Bacteria</taxon>
        <taxon>Bacillati</taxon>
        <taxon>Actinomycetota</taxon>
        <taxon>Actinomycetes</taxon>
        <taxon>Kitasatosporales</taxon>
        <taxon>Streptomycetaceae</taxon>
        <taxon>Streptomyces</taxon>
        <taxon>Streptomyces violaceusniger group</taxon>
    </lineage>
</organism>
<keyword evidence="4" id="KW-1185">Reference proteome</keyword>
<dbReference type="Pfam" id="PF13455">
    <property type="entry name" value="MUG113"/>
    <property type="match status" value="1"/>
</dbReference>
<feature type="domain" description="Bacteriophage T5 Orf172 DNA-binding" evidence="2">
    <location>
        <begin position="44"/>
        <end position="117"/>
    </location>
</feature>
<dbReference type="InterPro" id="IPR018306">
    <property type="entry name" value="Phage_T5_Orf172_DNA-bd"/>
</dbReference>
<reference evidence="3 4" key="1">
    <citation type="journal article" date="2019" name="Int. J. Syst. Evol. Microbiol.">
        <title>The Global Catalogue of Microorganisms (GCM) 10K type strain sequencing project: providing services to taxonomists for standard genome sequencing and annotation.</title>
        <authorList>
            <consortium name="The Broad Institute Genomics Platform"/>
            <consortium name="The Broad Institute Genome Sequencing Center for Infectious Disease"/>
            <person name="Wu L."/>
            <person name="Ma J."/>
        </authorList>
    </citation>
    <scope>NUCLEOTIDE SEQUENCE [LARGE SCALE GENOMIC DNA]</scope>
    <source>
        <strain evidence="3 4">JCM 11444</strain>
    </source>
</reference>
<sequence>MNAYSTEEPGYDTSVSPEQESKLLPRVAKRREPVKVPTTYLVGMEGSPLVKIGFTSGDPKKRLASLQTGQPMKLSLLWSSEGDHESALHHRFAPHRVRGEWFDLTPLGDPVQVVEDAIRFPDKDSTVPKQAPPARAKGAQKLIEVALDCVCGHSRSLHRCNNCTVAGSEEWRDCQCAEYTSTSVLESVGALTRVYESRPTTTGWQGPIPSERVAAGKDARYDALMTEIAGMVWPGGGQMVPGYWPESLAIGILWRLSKIEDPARHPAVVLGEVVRLKWPDGSTMVPGLFAERLTDRIMACLTAV</sequence>
<dbReference type="SMART" id="SM00974">
    <property type="entry name" value="T5orf172"/>
    <property type="match status" value="1"/>
</dbReference>
<evidence type="ECO:0000256" key="1">
    <source>
        <dbReference type="SAM" id="MobiDB-lite"/>
    </source>
</evidence>
<dbReference type="Proteomes" id="UP001500418">
    <property type="component" value="Unassembled WGS sequence"/>
</dbReference>
<evidence type="ECO:0000259" key="2">
    <source>
        <dbReference type="SMART" id="SM00974"/>
    </source>
</evidence>
<accession>A0ABN1P0J6</accession>
<gene>
    <name evidence="3" type="ORF">GCM10009575_012760</name>
</gene>
<comment type="caution">
    <text evidence="3">The sequence shown here is derived from an EMBL/GenBank/DDBJ whole genome shotgun (WGS) entry which is preliminary data.</text>
</comment>
<dbReference type="EMBL" id="BAAAID010000005">
    <property type="protein sequence ID" value="GAA0920170.1"/>
    <property type="molecule type" value="Genomic_DNA"/>
</dbReference>
<proteinExistence type="predicted"/>
<name>A0ABN1P0J6_9ACTN</name>
<evidence type="ECO:0000313" key="4">
    <source>
        <dbReference type="Proteomes" id="UP001500418"/>
    </source>
</evidence>
<protein>
    <recommendedName>
        <fullName evidence="2">Bacteriophage T5 Orf172 DNA-binding domain-containing protein</fullName>
    </recommendedName>
</protein>
<feature type="region of interest" description="Disordered" evidence="1">
    <location>
        <begin position="1"/>
        <end position="28"/>
    </location>
</feature>
<evidence type="ECO:0000313" key="3">
    <source>
        <dbReference type="EMBL" id="GAA0920170.1"/>
    </source>
</evidence>